<name>A0ACC2B2M0_DIPCM</name>
<dbReference type="Proteomes" id="UP001162992">
    <property type="component" value="Chromosome 18"/>
</dbReference>
<protein>
    <submittedName>
        <fullName evidence="1">Uncharacterized protein</fullName>
    </submittedName>
</protein>
<gene>
    <name evidence="1" type="ORF">O6H91_18G074200</name>
</gene>
<organism evidence="1 2">
    <name type="scientific">Diphasiastrum complanatum</name>
    <name type="common">Issler's clubmoss</name>
    <name type="synonym">Lycopodium complanatum</name>
    <dbReference type="NCBI Taxonomy" id="34168"/>
    <lineage>
        <taxon>Eukaryota</taxon>
        <taxon>Viridiplantae</taxon>
        <taxon>Streptophyta</taxon>
        <taxon>Embryophyta</taxon>
        <taxon>Tracheophyta</taxon>
        <taxon>Lycopodiopsida</taxon>
        <taxon>Lycopodiales</taxon>
        <taxon>Lycopodiaceae</taxon>
        <taxon>Lycopodioideae</taxon>
        <taxon>Diphasiastrum</taxon>
    </lineage>
</organism>
<keyword evidence="2" id="KW-1185">Reference proteome</keyword>
<reference evidence="2" key="1">
    <citation type="journal article" date="2024" name="Proc. Natl. Acad. Sci. U.S.A.">
        <title>Extraordinary preservation of gene collinearity over three hundred million years revealed in homosporous lycophytes.</title>
        <authorList>
            <person name="Li C."/>
            <person name="Wickell D."/>
            <person name="Kuo L.Y."/>
            <person name="Chen X."/>
            <person name="Nie B."/>
            <person name="Liao X."/>
            <person name="Peng D."/>
            <person name="Ji J."/>
            <person name="Jenkins J."/>
            <person name="Williams M."/>
            <person name="Shu S."/>
            <person name="Plott C."/>
            <person name="Barry K."/>
            <person name="Rajasekar S."/>
            <person name="Grimwood J."/>
            <person name="Han X."/>
            <person name="Sun S."/>
            <person name="Hou Z."/>
            <person name="He W."/>
            <person name="Dai G."/>
            <person name="Sun C."/>
            <person name="Schmutz J."/>
            <person name="Leebens-Mack J.H."/>
            <person name="Li F.W."/>
            <person name="Wang L."/>
        </authorList>
    </citation>
    <scope>NUCLEOTIDE SEQUENCE [LARGE SCALE GENOMIC DNA]</scope>
    <source>
        <strain evidence="2">cv. PW_Plant_1</strain>
    </source>
</reference>
<evidence type="ECO:0000313" key="1">
    <source>
        <dbReference type="EMBL" id="KAJ7524038.1"/>
    </source>
</evidence>
<comment type="caution">
    <text evidence="1">The sequence shown here is derived from an EMBL/GenBank/DDBJ whole genome shotgun (WGS) entry which is preliminary data.</text>
</comment>
<accession>A0ACC2B2M0</accession>
<sequence length="118" mass="13702">MQTNWVKRLPLVEFAYNDRRYPSTRLSTFELNYGCRAISPATIGIMHKVPSIVEFLTQMQQKLEMARASLSNVMARAKSYAHENRTCRKFETRDWVYLLAHSKSKVLCIGECAQISLR</sequence>
<proteinExistence type="predicted"/>
<dbReference type="EMBL" id="CM055109">
    <property type="protein sequence ID" value="KAJ7524038.1"/>
    <property type="molecule type" value="Genomic_DNA"/>
</dbReference>
<evidence type="ECO:0000313" key="2">
    <source>
        <dbReference type="Proteomes" id="UP001162992"/>
    </source>
</evidence>